<reference evidence="2" key="1">
    <citation type="submission" date="2020-10" db="EMBL/GenBank/DDBJ databases">
        <authorList>
            <person name="Castelo-Branco R."/>
            <person name="Eusebio N."/>
            <person name="Adriana R."/>
            <person name="Vieira A."/>
            <person name="Brugerolle De Fraissinette N."/>
            <person name="Rezende De Castro R."/>
            <person name="Schneider M.P."/>
            <person name="Vasconcelos V."/>
            <person name="Leao P.N."/>
        </authorList>
    </citation>
    <scope>NUCLEOTIDE SEQUENCE</scope>
    <source>
        <strain evidence="2">LEGE 11479</strain>
    </source>
</reference>
<evidence type="ECO:0000313" key="3">
    <source>
        <dbReference type="Proteomes" id="UP000615026"/>
    </source>
</evidence>
<name>A0A928ZXB3_LEPEC</name>
<dbReference type="SUPFAM" id="SSF48452">
    <property type="entry name" value="TPR-like"/>
    <property type="match status" value="1"/>
</dbReference>
<dbReference type="RefSeq" id="WP_193995075.1">
    <property type="nucleotide sequence ID" value="NZ_JADEXP010000242.1"/>
</dbReference>
<evidence type="ECO:0000256" key="1">
    <source>
        <dbReference type="SAM" id="SignalP"/>
    </source>
</evidence>
<dbReference type="InterPro" id="IPR011990">
    <property type="entry name" value="TPR-like_helical_dom_sf"/>
</dbReference>
<accession>A0A928ZXB3</accession>
<gene>
    <name evidence="2" type="ORF">IQ260_21170</name>
</gene>
<organism evidence="2 3">
    <name type="scientific">Leptolyngbya cf. ectocarpi LEGE 11479</name>
    <dbReference type="NCBI Taxonomy" id="1828722"/>
    <lineage>
        <taxon>Bacteria</taxon>
        <taxon>Bacillati</taxon>
        <taxon>Cyanobacteriota</taxon>
        <taxon>Cyanophyceae</taxon>
        <taxon>Leptolyngbyales</taxon>
        <taxon>Leptolyngbyaceae</taxon>
        <taxon>Leptolyngbya group</taxon>
        <taxon>Leptolyngbya</taxon>
    </lineage>
</organism>
<feature type="signal peptide" evidence="1">
    <location>
        <begin position="1"/>
        <end position="26"/>
    </location>
</feature>
<sequence>MKFRDVTLAAIAALALLGTDSQTARAEVDSTALQPFVPPTYEYQQLENQRQLADYWQQVGANAVVVGDYPNALTALSKAVDLTSASEPELLEQRGWVYYRLGNESIAAADFRTAAALYLSEQHYDAYVNTQHMLDFLNS</sequence>
<evidence type="ECO:0000313" key="2">
    <source>
        <dbReference type="EMBL" id="MBE9069160.1"/>
    </source>
</evidence>
<comment type="caution">
    <text evidence="2">The sequence shown here is derived from an EMBL/GenBank/DDBJ whole genome shotgun (WGS) entry which is preliminary data.</text>
</comment>
<dbReference type="Gene3D" id="1.25.40.10">
    <property type="entry name" value="Tetratricopeptide repeat domain"/>
    <property type="match status" value="1"/>
</dbReference>
<dbReference type="EMBL" id="JADEXP010000242">
    <property type="protein sequence ID" value="MBE9069160.1"/>
    <property type="molecule type" value="Genomic_DNA"/>
</dbReference>
<proteinExistence type="predicted"/>
<keyword evidence="3" id="KW-1185">Reference proteome</keyword>
<keyword evidence="1" id="KW-0732">Signal</keyword>
<dbReference type="AlphaFoldDB" id="A0A928ZXB3"/>
<protein>
    <submittedName>
        <fullName evidence="2">Tetratricopeptide repeat protein</fullName>
    </submittedName>
</protein>
<feature type="chain" id="PRO_5037664806" evidence="1">
    <location>
        <begin position="27"/>
        <end position="139"/>
    </location>
</feature>
<dbReference type="Proteomes" id="UP000615026">
    <property type="component" value="Unassembled WGS sequence"/>
</dbReference>